<dbReference type="EMBL" id="FODB01000070">
    <property type="protein sequence ID" value="SEO32177.1"/>
    <property type="molecule type" value="Genomic_DNA"/>
</dbReference>
<protein>
    <recommendedName>
        <fullName evidence="5">CMP/dCMP-type deaminase domain-containing protein</fullName>
    </recommendedName>
</protein>
<evidence type="ECO:0000313" key="3">
    <source>
        <dbReference type="Proteomes" id="UP000185024"/>
    </source>
</evidence>
<sequence>MVYDHEYRYLERAVALAEEALNAGDGPFGSVLVSA</sequence>
<reference evidence="2 3" key="2">
    <citation type="submission" date="2016-11" db="EMBL/GenBank/DDBJ databases">
        <authorList>
            <person name="Jaros S."/>
            <person name="Januszkiewicz K."/>
            <person name="Wedrychowicz H."/>
        </authorList>
    </citation>
    <scope>NUCLEOTIDE SEQUENCE [LARGE SCALE GENOMIC DNA]</scope>
    <source>
        <strain evidence="2 3">ACAM 239</strain>
    </source>
</reference>
<evidence type="ECO:0008006" key="5">
    <source>
        <dbReference type="Google" id="ProtNLM"/>
    </source>
</evidence>
<dbReference type="SUPFAM" id="SSF53927">
    <property type="entry name" value="Cytidine deaminase-like"/>
    <property type="match status" value="1"/>
</dbReference>
<evidence type="ECO:0000313" key="4">
    <source>
        <dbReference type="Proteomes" id="UP000199493"/>
    </source>
</evidence>
<dbReference type="Proteomes" id="UP000199493">
    <property type="component" value="Unassembled WGS sequence"/>
</dbReference>
<reference evidence="1 4" key="1">
    <citation type="submission" date="2016-10" db="EMBL/GenBank/DDBJ databases">
        <authorList>
            <person name="de Groot N.N."/>
        </authorList>
    </citation>
    <scope>NUCLEOTIDE SEQUENCE [LARGE SCALE GENOMIC DNA]</scope>
    <source>
        <strain evidence="1 4">558</strain>
    </source>
</reference>
<name>A0A1N6DET8_9GAMM</name>
<proteinExistence type="predicted"/>
<dbReference type="AlphaFoldDB" id="A0A1N6DET8"/>
<evidence type="ECO:0000313" key="2">
    <source>
        <dbReference type="EMBL" id="SIN61131.1"/>
    </source>
</evidence>
<gene>
    <name evidence="1" type="ORF">SAMN04490369_10708</name>
    <name evidence="2" type="ORF">SAMN05878438_0410</name>
</gene>
<dbReference type="EMBL" id="FSQX01000001">
    <property type="protein sequence ID" value="SIN61131.1"/>
    <property type="molecule type" value="Genomic_DNA"/>
</dbReference>
<organism evidence="2 3">
    <name type="scientific">Vreelandella aquamarina</name>
    <dbReference type="NCBI Taxonomy" id="77097"/>
    <lineage>
        <taxon>Bacteria</taxon>
        <taxon>Pseudomonadati</taxon>
        <taxon>Pseudomonadota</taxon>
        <taxon>Gammaproteobacteria</taxon>
        <taxon>Oceanospirillales</taxon>
        <taxon>Halomonadaceae</taxon>
        <taxon>Vreelandella</taxon>
    </lineage>
</organism>
<dbReference type="Proteomes" id="UP000185024">
    <property type="component" value="Unassembled WGS sequence"/>
</dbReference>
<accession>A0A1N6DET8</accession>
<dbReference type="GO" id="GO:0003824">
    <property type="term" value="F:catalytic activity"/>
    <property type="evidence" value="ECO:0007669"/>
    <property type="project" value="InterPro"/>
</dbReference>
<dbReference type="InterPro" id="IPR016193">
    <property type="entry name" value="Cytidine_deaminase-like"/>
</dbReference>
<accession>A0A1H8NRE7</accession>
<evidence type="ECO:0000313" key="1">
    <source>
        <dbReference type="EMBL" id="SEO32177.1"/>
    </source>
</evidence>